<dbReference type="PANTHER" id="PTHR47514">
    <property type="entry name" value="TRANSKETOLASE N-TERMINAL SECTION-RELATED"/>
    <property type="match status" value="1"/>
</dbReference>
<evidence type="ECO:0000256" key="2">
    <source>
        <dbReference type="ARBA" id="ARBA00007131"/>
    </source>
</evidence>
<feature type="domain" description="Transketolase N-terminal" evidence="6">
    <location>
        <begin position="19"/>
        <end position="264"/>
    </location>
</feature>
<dbReference type="Gene3D" id="3.40.50.970">
    <property type="match status" value="1"/>
</dbReference>
<dbReference type="STRING" id="1408281.Epro_0253"/>
<dbReference type="InterPro" id="IPR029061">
    <property type="entry name" value="THDP-binding"/>
</dbReference>
<sequence>METADLKKTAAEVRKDIIKMLGLSGSGHPGGSLSSVELLVSLYFNHINYNPKDANDPKRDYFILSKGHVCPVLYAVLAQLECIPKNELCTLRKAGSRLQGHPAKDKELPGIEISTGSLGYGLSIAAGAAVGIKRAGKSNRVYVLMGDGEQQEGSVWEAAMSAAHFKLDNLCAVVDDNGLQIDGPTKEIMNVVPLADKYKSFGWNVIEINGHNFDEIDAAYVAAKKTSGKPTVIIAKTVKGKGVSFMENLAEWHGKVPSKEQVEKALAEIDNSLKN</sequence>
<evidence type="ECO:0000259" key="6">
    <source>
        <dbReference type="Pfam" id="PF00456"/>
    </source>
</evidence>
<dbReference type="CDD" id="cd02012">
    <property type="entry name" value="TPP_TK"/>
    <property type="match status" value="1"/>
</dbReference>
<proteinExistence type="inferred from homology"/>
<keyword evidence="8" id="KW-1185">Reference proteome</keyword>
<keyword evidence="4" id="KW-0479">Metal-binding</keyword>
<dbReference type="SUPFAM" id="SSF52518">
    <property type="entry name" value="Thiamin diphosphate-binding fold (THDP-binding)"/>
    <property type="match status" value="1"/>
</dbReference>
<dbReference type="Proteomes" id="UP000035337">
    <property type="component" value="Chromosome"/>
</dbReference>
<evidence type="ECO:0000256" key="1">
    <source>
        <dbReference type="ARBA" id="ARBA00001964"/>
    </source>
</evidence>
<evidence type="ECO:0000313" key="7">
    <source>
        <dbReference type="EMBL" id="AKL97632.1"/>
    </source>
</evidence>
<dbReference type="AlphaFoldDB" id="A0A0G3WID5"/>
<dbReference type="RefSeq" id="WP_052569852.1">
    <property type="nucleotide sequence ID" value="NZ_CP009498.1"/>
</dbReference>
<protein>
    <submittedName>
        <fullName evidence="7">Putative transketolase N-terminal section</fullName>
    </submittedName>
</protein>
<evidence type="ECO:0000256" key="4">
    <source>
        <dbReference type="ARBA" id="ARBA00022723"/>
    </source>
</evidence>
<evidence type="ECO:0000256" key="3">
    <source>
        <dbReference type="ARBA" id="ARBA00022679"/>
    </source>
</evidence>
<comment type="cofactor">
    <cofactor evidence="1">
        <name>thiamine diphosphate</name>
        <dbReference type="ChEBI" id="CHEBI:58937"/>
    </cofactor>
</comment>
<comment type="similarity">
    <text evidence="2">Belongs to the transketolase family.</text>
</comment>
<dbReference type="Pfam" id="PF00456">
    <property type="entry name" value="Transketolase_N"/>
    <property type="match status" value="1"/>
</dbReference>
<dbReference type="InterPro" id="IPR005474">
    <property type="entry name" value="Transketolase_N"/>
</dbReference>
<organism evidence="7 8">
    <name type="scientific">Endomicrobium proavitum</name>
    <dbReference type="NCBI Taxonomy" id="1408281"/>
    <lineage>
        <taxon>Bacteria</taxon>
        <taxon>Pseudomonadati</taxon>
        <taxon>Elusimicrobiota</taxon>
        <taxon>Endomicrobiia</taxon>
        <taxon>Endomicrobiales</taxon>
        <taxon>Endomicrobiaceae</taxon>
        <taxon>Endomicrobium</taxon>
    </lineage>
</organism>
<keyword evidence="5" id="KW-0786">Thiamine pyrophosphate</keyword>
<dbReference type="KEGG" id="epo:Epro_0253"/>
<name>A0A0G3WID5_9BACT</name>
<dbReference type="InterPro" id="IPR049557">
    <property type="entry name" value="Transketolase_CS"/>
</dbReference>
<dbReference type="EMBL" id="CP009498">
    <property type="protein sequence ID" value="AKL97632.1"/>
    <property type="molecule type" value="Genomic_DNA"/>
</dbReference>
<reference evidence="7 8" key="1">
    <citation type="submission" date="2014-09" db="EMBL/GenBank/DDBJ databases">
        <title>Complete genome sequence of Endomicrobium proavitum.</title>
        <authorList>
            <person name="Zheng H."/>
        </authorList>
    </citation>
    <scope>NUCLEOTIDE SEQUENCE [LARGE SCALE GENOMIC DNA]</scope>
    <source>
        <strain evidence="7 8">Rsa215</strain>
    </source>
</reference>
<dbReference type="PATRIC" id="fig|1408281.3.peg.262"/>
<dbReference type="PROSITE" id="PS00801">
    <property type="entry name" value="TRANSKETOLASE_1"/>
    <property type="match status" value="1"/>
</dbReference>
<accession>A0A0G3WID5</accession>
<dbReference type="GO" id="GO:0046872">
    <property type="term" value="F:metal ion binding"/>
    <property type="evidence" value="ECO:0007669"/>
    <property type="project" value="UniProtKB-KW"/>
</dbReference>
<dbReference type="OrthoDB" id="8732661at2"/>
<gene>
    <name evidence="7" type="primary">tktB</name>
    <name evidence="7" type="ORF">Epro_0253</name>
</gene>
<evidence type="ECO:0000256" key="5">
    <source>
        <dbReference type="ARBA" id="ARBA00023052"/>
    </source>
</evidence>
<keyword evidence="3" id="KW-0808">Transferase</keyword>
<dbReference type="GO" id="GO:0016740">
    <property type="term" value="F:transferase activity"/>
    <property type="evidence" value="ECO:0007669"/>
    <property type="project" value="UniProtKB-KW"/>
</dbReference>
<dbReference type="PANTHER" id="PTHR47514:SF1">
    <property type="entry name" value="TRANSKETOLASE N-TERMINAL SECTION-RELATED"/>
    <property type="match status" value="1"/>
</dbReference>
<evidence type="ECO:0000313" key="8">
    <source>
        <dbReference type="Proteomes" id="UP000035337"/>
    </source>
</evidence>